<dbReference type="RefSeq" id="WP_228367355.1">
    <property type="nucleotide sequence ID" value="NZ_CP086257.1"/>
</dbReference>
<proteinExistence type="predicted"/>
<dbReference type="PROSITE" id="PS50943">
    <property type="entry name" value="HTH_CROC1"/>
    <property type="match status" value="1"/>
</dbReference>
<evidence type="ECO:0000313" key="2">
    <source>
        <dbReference type="EMBL" id="MDH2307105.1"/>
    </source>
</evidence>
<comment type="caution">
    <text evidence="2">The sequence shown here is derived from an EMBL/GenBank/DDBJ whole genome shotgun (WGS) entry which is preliminary data.</text>
</comment>
<reference evidence="2" key="1">
    <citation type="submission" date="2023-04" db="EMBL/GenBank/DDBJ databases">
        <authorList>
            <person name="Li W."/>
        </authorList>
    </citation>
    <scope>NUCLEOTIDE SEQUENCE</scope>
    <source>
        <strain evidence="2">QITACRE101</strain>
    </source>
</reference>
<dbReference type="EMBL" id="JARVQW010000010">
    <property type="protein sequence ID" value="MDH2307105.1"/>
    <property type="molecule type" value="Genomic_DNA"/>
</dbReference>
<evidence type="ECO:0000313" key="3">
    <source>
        <dbReference type="Proteomes" id="UP001162044"/>
    </source>
</evidence>
<dbReference type="InterPro" id="IPR001387">
    <property type="entry name" value="Cro/C1-type_HTH"/>
</dbReference>
<gene>
    <name evidence="2" type="ORF">QDQ51_16960</name>
</gene>
<dbReference type="Pfam" id="PF01381">
    <property type="entry name" value="HTH_3"/>
    <property type="match status" value="1"/>
</dbReference>
<accession>A0AB35LG52</accession>
<organism evidence="2 3">
    <name type="scientific">Providencia rettgeri</name>
    <dbReference type="NCBI Taxonomy" id="587"/>
    <lineage>
        <taxon>Bacteria</taxon>
        <taxon>Pseudomonadati</taxon>
        <taxon>Pseudomonadota</taxon>
        <taxon>Gammaproteobacteria</taxon>
        <taxon>Enterobacterales</taxon>
        <taxon>Morganellaceae</taxon>
        <taxon>Providencia</taxon>
    </lineage>
</organism>
<dbReference type="Proteomes" id="UP001162044">
    <property type="component" value="Unassembled WGS sequence"/>
</dbReference>
<sequence>MFTLKKPLIIKDDRLALTMLIGREIAYLRKAKGLSGAELGKSVGLSQQQISRYERGIARLDLGLMIYLLSKLDISFNDFITRLVKEVKVNYPALYRKYHFLFSSDRNIESTEIFYFKPMN</sequence>
<dbReference type="Gene3D" id="1.10.260.40">
    <property type="entry name" value="lambda repressor-like DNA-binding domains"/>
    <property type="match status" value="1"/>
</dbReference>
<dbReference type="InterPro" id="IPR010982">
    <property type="entry name" value="Lambda_DNA-bd_dom_sf"/>
</dbReference>
<name>A0AB35LG52_PRORE</name>
<dbReference type="GO" id="GO:0003677">
    <property type="term" value="F:DNA binding"/>
    <property type="evidence" value="ECO:0007669"/>
    <property type="project" value="InterPro"/>
</dbReference>
<dbReference type="SUPFAM" id="SSF47413">
    <property type="entry name" value="lambda repressor-like DNA-binding domains"/>
    <property type="match status" value="1"/>
</dbReference>
<dbReference type="CDD" id="cd00093">
    <property type="entry name" value="HTH_XRE"/>
    <property type="match status" value="1"/>
</dbReference>
<evidence type="ECO:0000259" key="1">
    <source>
        <dbReference type="PROSITE" id="PS50943"/>
    </source>
</evidence>
<feature type="domain" description="HTH cro/C1-type" evidence="1">
    <location>
        <begin position="25"/>
        <end position="79"/>
    </location>
</feature>
<protein>
    <submittedName>
        <fullName evidence="2">Helix-turn-helix transcriptional regulator</fullName>
    </submittedName>
</protein>
<reference evidence="2" key="2">
    <citation type="submission" date="2023-10" db="EMBL/GenBank/DDBJ databases">
        <title>Analysis of Resistance Genes of Carbapenem-resistant Providencia rettgeri.</title>
        <authorList>
            <person name="Liu M."/>
        </authorList>
    </citation>
    <scope>NUCLEOTIDE SEQUENCE</scope>
    <source>
        <strain evidence="2">QITACRE101</strain>
    </source>
</reference>
<dbReference type="SMART" id="SM00530">
    <property type="entry name" value="HTH_XRE"/>
    <property type="match status" value="1"/>
</dbReference>
<dbReference type="AlphaFoldDB" id="A0AB35LG52"/>